<dbReference type="AlphaFoldDB" id="Q12XH0"/>
<keyword evidence="4" id="KW-1185">Reference proteome</keyword>
<gene>
    <name evidence="3" type="ordered locus">Mbur_0911</name>
</gene>
<dbReference type="HOGENOM" id="CLU_052774_2_0_2"/>
<dbReference type="SMART" id="SM01204">
    <property type="entry name" value="FIST_C"/>
    <property type="match status" value="1"/>
</dbReference>
<evidence type="ECO:0000313" key="3">
    <source>
        <dbReference type="EMBL" id="ABE51856.1"/>
    </source>
</evidence>
<protein>
    <submittedName>
        <fullName evidence="3">Protein containing DUF1745</fullName>
    </submittedName>
</protein>
<accession>Q12XH0</accession>
<evidence type="ECO:0000259" key="2">
    <source>
        <dbReference type="SMART" id="SM01204"/>
    </source>
</evidence>
<organism evidence="3 4">
    <name type="scientific">Methanococcoides burtonii (strain DSM 6242 / NBRC 107633 / OCM 468 / ACE-M)</name>
    <dbReference type="NCBI Taxonomy" id="259564"/>
    <lineage>
        <taxon>Archaea</taxon>
        <taxon>Methanobacteriati</taxon>
        <taxon>Methanobacteriota</taxon>
        <taxon>Stenosarchaea group</taxon>
        <taxon>Methanomicrobia</taxon>
        <taxon>Methanosarcinales</taxon>
        <taxon>Methanosarcinaceae</taxon>
        <taxon>Methanococcoides</taxon>
    </lineage>
</organism>
<feature type="domain" description="FIST C-domain" evidence="2">
    <location>
        <begin position="230"/>
        <end position="379"/>
    </location>
</feature>
<dbReference type="Pfam" id="PF10442">
    <property type="entry name" value="FIST_C"/>
    <property type="match status" value="1"/>
</dbReference>
<dbReference type="Proteomes" id="UP000001979">
    <property type="component" value="Chromosome"/>
</dbReference>
<dbReference type="EMBL" id="CP000300">
    <property type="protein sequence ID" value="ABE51856.1"/>
    <property type="molecule type" value="Genomic_DNA"/>
</dbReference>
<dbReference type="GeneID" id="3998655"/>
<dbReference type="SMART" id="SM00897">
    <property type="entry name" value="FIST"/>
    <property type="match status" value="1"/>
</dbReference>
<proteinExistence type="predicted"/>
<dbReference type="PANTHER" id="PTHR40252:SF2">
    <property type="entry name" value="BLR0328 PROTEIN"/>
    <property type="match status" value="1"/>
</dbReference>
<reference evidence="4" key="1">
    <citation type="journal article" date="2009" name="ISME J.">
        <title>The genome sequence of the psychrophilic archaeon, Methanococcoides burtonii: the role of genome evolution in cold adaptation.</title>
        <authorList>
            <person name="Allen M.A."/>
            <person name="Lauro F.M."/>
            <person name="Williams T.J."/>
            <person name="Burg D."/>
            <person name="Siddiqui K.S."/>
            <person name="De Francisci D."/>
            <person name="Chong K.W."/>
            <person name="Pilak O."/>
            <person name="Chew H.H."/>
            <person name="De Maere M.Z."/>
            <person name="Ting L."/>
            <person name="Katrib M."/>
            <person name="Ng C."/>
            <person name="Sowers K.R."/>
            <person name="Galperin M.Y."/>
            <person name="Anderson I.J."/>
            <person name="Ivanova N."/>
            <person name="Dalin E."/>
            <person name="Martinez M."/>
            <person name="Lapidus A."/>
            <person name="Hauser L."/>
            <person name="Land M."/>
            <person name="Thomas T."/>
            <person name="Cavicchioli R."/>
        </authorList>
    </citation>
    <scope>NUCLEOTIDE SEQUENCE [LARGE SCALE GENOMIC DNA]</scope>
    <source>
        <strain evidence="4">DSM 6242 / NBRC 107633 / OCM 468 / ACE-M</strain>
    </source>
</reference>
<dbReference type="OrthoDB" id="140075at2157"/>
<dbReference type="InterPro" id="IPR019494">
    <property type="entry name" value="FIST_C"/>
</dbReference>
<dbReference type="STRING" id="259564.Mbur_0911"/>
<feature type="domain" description="FIST" evidence="1">
    <location>
        <begin position="33"/>
        <end position="229"/>
    </location>
</feature>
<dbReference type="KEGG" id="mbu:Mbur_0911"/>
<evidence type="ECO:0000313" key="4">
    <source>
        <dbReference type="Proteomes" id="UP000001979"/>
    </source>
</evidence>
<dbReference type="RefSeq" id="WP_011499009.1">
    <property type="nucleotide sequence ID" value="NC_007955.1"/>
</dbReference>
<dbReference type="Pfam" id="PF08495">
    <property type="entry name" value="FIST"/>
    <property type="match status" value="1"/>
</dbReference>
<dbReference type="PANTHER" id="PTHR40252">
    <property type="entry name" value="BLR0328 PROTEIN"/>
    <property type="match status" value="1"/>
</dbReference>
<name>Q12XH0_METBU</name>
<sequence length="400" mass="43590">MLKFSSSSTRVVNSKKAIAECLENALVDEESIDCDLVVIYTTIGHDLNDIISEAHELAPSAKVVGCTCSGIIGKEGPNEAMRSLAIMTVKGGNDEFSVVIKDNITGPNSYEVSAQLAQDLKNKNPNVNMIHFLASGIDIAADKALEGIESVFGTDVPIFGATSSDNMKAINNFQFVDGQILEKGALAIGFADPTLEVISQASHGFEIIEMPFEVTRSESNRVFELDGQPAWKCLTDNLGLPETAQLADTIPIGALAEELPESLQEEYGNTHILRVIAKKGPDGSIYMPVDCPEGTKLCLTKRDEDRIFDGLDQMVGQIVERCDGRRPVAVFHADCVARGRGMLNCILKDEIVARMQYPLCNGEDIPWLGMYGLGEFARLGGRNHFHNYTTALYVIVKRND</sequence>
<evidence type="ECO:0000259" key="1">
    <source>
        <dbReference type="SMART" id="SM00897"/>
    </source>
</evidence>
<dbReference type="InterPro" id="IPR013702">
    <property type="entry name" value="FIST_domain_N"/>
</dbReference>